<accession>A0ABX0GWU4</accession>
<keyword evidence="2" id="KW-1185">Reference proteome</keyword>
<proteinExistence type="predicted"/>
<organism evidence="1 2">
    <name type="scientific">Motilibacter deserti</name>
    <dbReference type="NCBI Taxonomy" id="2714956"/>
    <lineage>
        <taxon>Bacteria</taxon>
        <taxon>Bacillati</taxon>
        <taxon>Actinomycetota</taxon>
        <taxon>Actinomycetes</taxon>
        <taxon>Motilibacterales</taxon>
        <taxon>Motilibacteraceae</taxon>
        <taxon>Motilibacter</taxon>
    </lineage>
</organism>
<protein>
    <submittedName>
        <fullName evidence="1">Uncharacterized protein</fullName>
    </submittedName>
</protein>
<dbReference type="RefSeq" id="WP_166283091.1">
    <property type="nucleotide sequence ID" value="NZ_JAANNP010000014.1"/>
</dbReference>
<reference evidence="1 2" key="1">
    <citation type="submission" date="2020-03" db="EMBL/GenBank/DDBJ databases">
        <title>Two novel Motilibacter sp.</title>
        <authorList>
            <person name="Liu S."/>
        </authorList>
    </citation>
    <scope>NUCLEOTIDE SEQUENCE [LARGE SCALE GENOMIC DNA]</scope>
    <source>
        <strain evidence="1 2">E257</strain>
    </source>
</reference>
<dbReference type="Proteomes" id="UP000800981">
    <property type="component" value="Unassembled WGS sequence"/>
</dbReference>
<name>A0ABX0GWU4_9ACTN</name>
<comment type="caution">
    <text evidence="1">The sequence shown here is derived from an EMBL/GenBank/DDBJ whole genome shotgun (WGS) entry which is preliminary data.</text>
</comment>
<dbReference type="EMBL" id="JAANNP010000014">
    <property type="protein sequence ID" value="NHC15023.1"/>
    <property type="molecule type" value="Genomic_DNA"/>
</dbReference>
<evidence type="ECO:0000313" key="2">
    <source>
        <dbReference type="Proteomes" id="UP000800981"/>
    </source>
</evidence>
<sequence length="52" mass="5475">MTVATEIACSVDIEHAGSFAYARCGCGWRGPGRRAVDRARRDAGEHGQALAA</sequence>
<evidence type="ECO:0000313" key="1">
    <source>
        <dbReference type="EMBL" id="NHC15023.1"/>
    </source>
</evidence>
<gene>
    <name evidence="1" type="ORF">G9H71_14635</name>
</gene>